<reference evidence="2" key="1">
    <citation type="submission" date="2020-06" db="EMBL/GenBank/DDBJ databases">
        <title>Unique genomic features of the anaerobic methanotrophic archaea.</title>
        <authorList>
            <person name="Chadwick G.L."/>
            <person name="Skennerton C.T."/>
            <person name="Laso-Perez R."/>
            <person name="Leu A.O."/>
            <person name="Speth D.R."/>
            <person name="Yu H."/>
            <person name="Morgan-Lang C."/>
            <person name="Hatzenpichler R."/>
            <person name="Goudeau D."/>
            <person name="Malmstrom R."/>
            <person name="Brazelton W.J."/>
            <person name="Woyke T."/>
            <person name="Hallam S.J."/>
            <person name="Tyson G.W."/>
            <person name="Wegener G."/>
            <person name="Boetius A."/>
            <person name="Orphan V."/>
        </authorList>
    </citation>
    <scope>NUCLEOTIDE SEQUENCE</scope>
</reference>
<dbReference type="AlphaFoldDB" id="A0A7G9YGR7"/>
<evidence type="ECO:0000313" key="1">
    <source>
        <dbReference type="EMBL" id="QNO41364.1"/>
    </source>
</evidence>
<dbReference type="EMBL" id="MT630626">
    <property type="protein sequence ID" value="QNO41364.1"/>
    <property type="molecule type" value="Genomic_DNA"/>
</dbReference>
<dbReference type="EMBL" id="MT631259">
    <property type="protein sequence ID" value="QNO47327.1"/>
    <property type="molecule type" value="Genomic_DNA"/>
</dbReference>
<organism evidence="2">
    <name type="scientific">Candidatus Methanogaster sp. ANME-2c ERB4</name>
    <dbReference type="NCBI Taxonomy" id="2759911"/>
    <lineage>
        <taxon>Archaea</taxon>
        <taxon>Methanobacteriati</taxon>
        <taxon>Methanobacteriota</taxon>
        <taxon>Stenosarchaea group</taxon>
        <taxon>Methanomicrobia</taxon>
        <taxon>Methanosarcinales</taxon>
        <taxon>ANME-2 cluster</taxon>
        <taxon>Candidatus Methanogasteraceae</taxon>
        <taxon>Candidatus Methanogaster</taxon>
    </lineage>
</organism>
<gene>
    <name evidence="2" type="ORF">ADAEDOLL_00007</name>
    <name evidence="1" type="ORF">GDLGMCFF_00005</name>
    <name evidence="3" type="ORF">PFMFOFOA_00002</name>
</gene>
<evidence type="ECO:0000313" key="2">
    <source>
        <dbReference type="EMBL" id="QNO47201.1"/>
    </source>
</evidence>
<accession>A0A7G9YGR7</accession>
<name>A0A7G9YGR7_9EURY</name>
<sequence>MKADTKIVILLLIVTTTVTFSGCIEETEVAPAPESLHTGAANISTVNLTLLPEIENGLEIRIVSFSSLYMCDNRDEESREWTYNLSEWYYAAYNLSIKNNGSDAINFKADDLYLRSGDQLFNTTTRKLYNSSLLEVLADLGNENRIEDMTLSMSPGQTVNGSVVFCVGSLYDGSFLLMYGATPITSASFEESLEALGAAERFDYSHVFGIPPYSSPRDTDLYEPDPEAHPFIWANWVNRSVFEFYKTADFEGVQNALPGNIPLTEIRYAIKVMPERNITVVSGSRLLVIDDFGDELINKSRSSGVAILRNRTYESQPEWAINIPQMNIPDATIVQISFEGTCGWGMAMRLSYTNQDVILDDELDMRLARYYDIKFIS</sequence>
<dbReference type="EMBL" id="MT631244">
    <property type="protein sequence ID" value="QNO47201.1"/>
    <property type="molecule type" value="Genomic_DNA"/>
</dbReference>
<proteinExistence type="predicted"/>
<evidence type="ECO:0000313" key="3">
    <source>
        <dbReference type="EMBL" id="QNO47327.1"/>
    </source>
</evidence>
<protein>
    <submittedName>
        <fullName evidence="2">Uncharacterized protein</fullName>
    </submittedName>
</protein>
<dbReference type="PROSITE" id="PS51257">
    <property type="entry name" value="PROKAR_LIPOPROTEIN"/>
    <property type="match status" value="1"/>
</dbReference>